<gene>
    <name evidence="1" type="ORF">RA086_02295</name>
</gene>
<reference evidence="1 2" key="1">
    <citation type="journal article" date="2023" name="Int. J. Syst. Evol. Microbiol.">
        <title>Lactiplantibacillus brownii sp. nov., a novel psychrotolerant species isolated from sauerkraut.</title>
        <authorList>
            <person name="Heng Y.C."/>
            <person name="Silvaraju S."/>
            <person name="Lee J.K.Y."/>
            <person name="Kittelmann S."/>
        </authorList>
    </citation>
    <scope>NUCLEOTIDE SEQUENCE [LARGE SCALE GENOMIC DNA]</scope>
    <source>
        <strain evidence="1 2">WILCCON 0030</strain>
    </source>
</reference>
<name>A0ABU1A695_9LACO</name>
<accession>A0ABU1A695</accession>
<dbReference type="Proteomes" id="UP001227831">
    <property type="component" value="Unassembled WGS sequence"/>
</dbReference>
<dbReference type="RefSeq" id="WP_308702304.1">
    <property type="nucleotide sequence ID" value="NZ_AP027463.1"/>
</dbReference>
<protein>
    <submittedName>
        <fullName evidence="1">Uncharacterized protein</fullName>
    </submittedName>
</protein>
<evidence type="ECO:0000313" key="1">
    <source>
        <dbReference type="EMBL" id="MDQ7936475.1"/>
    </source>
</evidence>
<dbReference type="EMBL" id="JAVCWF010000001">
    <property type="protein sequence ID" value="MDQ7936475.1"/>
    <property type="molecule type" value="Genomic_DNA"/>
</dbReference>
<evidence type="ECO:0000313" key="2">
    <source>
        <dbReference type="Proteomes" id="UP001227831"/>
    </source>
</evidence>
<comment type="caution">
    <text evidence="1">The sequence shown here is derived from an EMBL/GenBank/DDBJ whole genome shotgun (WGS) entry which is preliminary data.</text>
</comment>
<keyword evidence="2" id="KW-1185">Reference proteome</keyword>
<sequence>MVKNQKLISAVVKLIDNNQSGLSACALPQILGEYYETQVPNQKYVDVLHDKWHRNGNVFALDYDEFGEEPSLDYVSYTLLLHLENPSKPYVTFPIVAHGAFKELVTSPLDAEFLENVFLQMPETSNNPTRAQQLADNKRISYSIPVVEY</sequence>
<organism evidence="1 2">
    <name type="scientific">Lactiplantibacillus brownii</name>
    <dbReference type="NCBI Taxonomy" id="3069269"/>
    <lineage>
        <taxon>Bacteria</taxon>
        <taxon>Bacillati</taxon>
        <taxon>Bacillota</taxon>
        <taxon>Bacilli</taxon>
        <taxon>Lactobacillales</taxon>
        <taxon>Lactobacillaceae</taxon>
        <taxon>Lactiplantibacillus</taxon>
    </lineage>
</organism>
<proteinExistence type="predicted"/>